<proteinExistence type="predicted"/>
<feature type="region of interest" description="Disordered" evidence="1">
    <location>
        <begin position="157"/>
        <end position="177"/>
    </location>
</feature>
<evidence type="ECO:0000313" key="3">
    <source>
        <dbReference type="Proteomes" id="UP000002640"/>
    </source>
</evidence>
<name>G4Z2M9_PHYSP</name>
<dbReference type="KEGG" id="psoj:PHYSODRAFT_493099"/>
<evidence type="ECO:0000313" key="2">
    <source>
        <dbReference type="EMBL" id="EGZ21458.1"/>
    </source>
</evidence>
<feature type="compositionally biased region" description="Basic residues" evidence="1">
    <location>
        <begin position="157"/>
        <end position="168"/>
    </location>
</feature>
<keyword evidence="3" id="KW-1185">Reference proteome</keyword>
<accession>G4Z2M9</accession>
<dbReference type="PANTHER" id="PTHR46599:SF3">
    <property type="entry name" value="PIGGYBAC TRANSPOSABLE ELEMENT-DERIVED PROTEIN 4"/>
    <property type="match status" value="1"/>
</dbReference>
<gene>
    <name evidence="2" type="ORF">PHYSODRAFT_493099</name>
</gene>
<dbReference type="RefSeq" id="XP_009524175.1">
    <property type="nucleotide sequence ID" value="XM_009525880.1"/>
</dbReference>
<dbReference type="InParanoid" id="G4Z2M9"/>
<organism evidence="2 3">
    <name type="scientific">Phytophthora sojae (strain P6497)</name>
    <name type="common">Soybean stem and root rot agent</name>
    <name type="synonym">Phytophthora megasperma f. sp. glycines</name>
    <dbReference type="NCBI Taxonomy" id="1094619"/>
    <lineage>
        <taxon>Eukaryota</taxon>
        <taxon>Sar</taxon>
        <taxon>Stramenopiles</taxon>
        <taxon>Oomycota</taxon>
        <taxon>Peronosporomycetes</taxon>
        <taxon>Peronosporales</taxon>
        <taxon>Peronosporaceae</taxon>
        <taxon>Phytophthora</taxon>
    </lineage>
</organism>
<dbReference type="AlphaFoldDB" id="G4Z2M9"/>
<protein>
    <submittedName>
        <fullName evidence="2">Uncharacterized protein</fullName>
    </submittedName>
</protein>
<dbReference type="GeneID" id="20656916"/>
<dbReference type="PANTHER" id="PTHR46599">
    <property type="entry name" value="PIGGYBAC TRANSPOSABLE ELEMENT-DERIVED PROTEIN 4"/>
    <property type="match status" value="1"/>
</dbReference>
<dbReference type="Proteomes" id="UP000002640">
    <property type="component" value="Unassembled WGS sequence"/>
</dbReference>
<feature type="non-terminal residue" evidence="2">
    <location>
        <position position="1"/>
    </location>
</feature>
<evidence type="ECO:0000256" key="1">
    <source>
        <dbReference type="SAM" id="MobiDB-lite"/>
    </source>
</evidence>
<reference evidence="2 3" key="1">
    <citation type="journal article" date="2006" name="Science">
        <title>Phytophthora genome sequences uncover evolutionary origins and mechanisms of pathogenesis.</title>
        <authorList>
            <person name="Tyler B.M."/>
            <person name="Tripathy S."/>
            <person name="Zhang X."/>
            <person name="Dehal P."/>
            <person name="Jiang R.H."/>
            <person name="Aerts A."/>
            <person name="Arredondo F.D."/>
            <person name="Baxter L."/>
            <person name="Bensasson D."/>
            <person name="Beynon J.L."/>
            <person name="Chapman J."/>
            <person name="Damasceno C.M."/>
            <person name="Dorrance A.E."/>
            <person name="Dou D."/>
            <person name="Dickerman A.W."/>
            <person name="Dubchak I.L."/>
            <person name="Garbelotto M."/>
            <person name="Gijzen M."/>
            <person name="Gordon S.G."/>
            <person name="Govers F."/>
            <person name="Grunwald N.J."/>
            <person name="Huang W."/>
            <person name="Ivors K.L."/>
            <person name="Jones R.W."/>
            <person name="Kamoun S."/>
            <person name="Krampis K."/>
            <person name="Lamour K.H."/>
            <person name="Lee M.K."/>
            <person name="McDonald W.H."/>
            <person name="Medina M."/>
            <person name="Meijer H.J."/>
            <person name="Nordberg E.K."/>
            <person name="Maclean D.J."/>
            <person name="Ospina-Giraldo M.D."/>
            <person name="Morris P.F."/>
            <person name="Phuntumart V."/>
            <person name="Putnam N.H."/>
            <person name="Rash S."/>
            <person name="Rose J.K."/>
            <person name="Sakihama Y."/>
            <person name="Salamov A.A."/>
            <person name="Savidor A."/>
            <person name="Scheuring C.F."/>
            <person name="Smith B.M."/>
            <person name="Sobral B.W."/>
            <person name="Terry A."/>
            <person name="Torto-Alalibo T.A."/>
            <person name="Win J."/>
            <person name="Xu Z."/>
            <person name="Zhang H."/>
            <person name="Grigoriev I.V."/>
            <person name="Rokhsar D.S."/>
            <person name="Boore J.L."/>
        </authorList>
    </citation>
    <scope>NUCLEOTIDE SEQUENCE [LARGE SCALE GENOMIC DNA]</scope>
    <source>
        <strain evidence="2 3">P6497</strain>
    </source>
</reference>
<sequence length="177" mass="20280">IALVNAYIIHREHNQRLGKSGLSHSEFLTTLHAQLLATQPEDMLESPMVRYLQQFLVNLSNHEPTETQDFQVEVGNPNRKRMHRACKVCSLLAPQGKRGKNTKWYCRACSDGHTGDVYLCQMVRHESFGEKKSCYAIWHEHWDCGKSIPVNLDKKLQFRKPTGKRRSSKQSSHGHGG</sequence>
<dbReference type="EMBL" id="JH159153">
    <property type="protein sequence ID" value="EGZ21458.1"/>
    <property type="molecule type" value="Genomic_DNA"/>
</dbReference>